<dbReference type="PANTHER" id="PTHR42912">
    <property type="entry name" value="METHYLTRANSFERASE"/>
    <property type="match status" value="1"/>
</dbReference>
<dbReference type="InterPro" id="IPR041698">
    <property type="entry name" value="Methyltransf_25"/>
</dbReference>
<dbReference type="RefSeq" id="WP_345523095.1">
    <property type="nucleotide sequence ID" value="NZ_BAABKM010000003.1"/>
</dbReference>
<accession>A0ABP8XVU5</accession>
<evidence type="ECO:0000313" key="3">
    <source>
        <dbReference type="Proteomes" id="UP001499974"/>
    </source>
</evidence>
<evidence type="ECO:0000313" key="2">
    <source>
        <dbReference type="EMBL" id="GAA4715081.1"/>
    </source>
</evidence>
<keyword evidence="3" id="KW-1185">Reference proteome</keyword>
<dbReference type="Proteomes" id="UP001499974">
    <property type="component" value="Unassembled WGS sequence"/>
</dbReference>
<feature type="domain" description="Methyltransferase" evidence="1">
    <location>
        <begin position="59"/>
        <end position="153"/>
    </location>
</feature>
<name>A0ABP8XVU5_9ACTN</name>
<protein>
    <recommendedName>
        <fullName evidence="1">Methyltransferase domain-containing protein</fullName>
    </recommendedName>
</protein>
<dbReference type="Gene3D" id="3.40.50.150">
    <property type="entry name" value="Vaccinia Virus protein VP39"/>
    <property type="match status" value="1"/>
</dbReference>
<gene>
    <name evidence="2" type="ORF">GCM10023349_38060</name>
</gene>
<comment type="caution">
    <text evidence="2">The sequence shown here is derived from an EMBL/GenBank/DDBJ whole genome shotgun (WGS) entry which is preliminary data.</text>
</comment>
<dbReference type="Pfam" id="PF13649">
    <property type="entry name" value="Methyltransf_25"/>
    <property type="match status" value="1"/>
</dbReference>
<dbReference type="CDD" id="cd02440">
    <property type="entry name" value="AdoMet_MTases"/>
    <property type="match status" value="1"/>
</dbReference>
<organism evidence="2 3">
    <name type="scientific">Nocardioides conyzicola</name>
    <dbReference type="NCBI Taxonomy" id="1651781"/>
    <lineage>
        <taxon>Bacteria</taxon>
        <taxon>Bacillati</taxon>
        <taxon>Actinomycetota</taxon>
        <taxon>Actinomycetes</taxon>
        <taxon>Propionibacteriales</taxon>
        <taxon>Nocardioidaceae</taxon>
        <taxon>Nocardioides</taxon>
    </lineage>
</organism>
<dbReference type="EMBL" id="BAABKM010000003">
    <property type="protein sequence ID" value="GAA4715081.1"/>
    <property type="molecule type" value="Genomic_DNA"/>
</dbReference>
<dbReference type="InterPro" id="IPR050508">
    <property type="entry name" value="Methyltransf_Superfamily"/>
</dbReference>
<sequence>MHALLRRRPDTTSDYTTSHLGRGSDYDDGFAEMPMRALMWELEQAVLRDLVTMTGARTVLDLACGTGRITELLVSTMPGSDIVGVDVADSMLAVARERVPSADFRQVDVRALSTVVDDGSVDLVSAFRFFPNADPALRHDAVDAIAAALRPGGYLLVNNHRNFWSSSYLGRRARSGVEAPGATNAEVVGPLLDLGFTPVARHSLGVLPQADDRAYGVSTTTASRIERFNARRLSSRHTAGTNTIWLLQRDPGRSR</sequence>
<dbReference type="SUPFAM" id="SSF53335">
    <property type="entry name" value="S-adenosyl-L-methionine-dependent methyltransferases"/>
    <property type="match status" value="1"/>
</dbReference>
<evidence type="ECO:0000259" key="1">
    <source>
        <dbReference type="Pfam" id="PF13649"/>
    </source>
</evidence>
<reference evidence="3" key="1">
    <citation type="journal article" date="2019" name="Int. J. Syst. Evol. Microbiol.">
        <title>The Global Catalogue of Microorganisms (GCM) 10K type strain sequencing project: providing services to taxonomists for standard genome sequencing and annotation.</title>
        <authorList>
            <consortium name="The Broad Institute Genomics Platform"/>
            <consortium name="The Broad Institute Genome Sequencing Center for Infectious Disease"/>
            <person name="Wu L."/>
            <person name="Ma J."/>
        </authorList>
    </citation>
    <scope>NUCLEOTIDE SEQUENCE [LARGE SCALE GENOMIC DNA]</scope>
    <source>
        <strain evidence="3">JCM 18531</strain>
    </source>
</reference>
<proteinExistence type="predicted"/>
<dbReference type="InterPro" id="IPR029063">
    <property type="entry name" value="SAM-dependent_MTases_sf"/>
</dbReference>